<evidence type="ECO:0000259" key="11">
    <source>
        <dbReference type="Pfam" id="PF00593"/>
    </source>
</evidence>
<keyword evidence="14" id="KW-1185">Reference proteome</keyword>
<dbReference type="Pfam" id="PF00593">
    <property type="entry name" value="TonB_dep_Rec_b-barrel"/>
    <property type="match status" value="1"/>
</dbReference>
<dbReference type="SUPFAM" id="SSF56935">
    <property type="entry name" value="Porins"/>
    <property type="match status" value="1"/>
</dbReference>
<keyword evidence="4 8" id="KW-0812">Transmembrane</keyword>
<keyword evidence="10" id="KW-0732">Signal</keyword>
<evidence type="ECO:0000256" key="6">
    <source>
        <dbReference type="ARBA" id="ARBA00023136"/>
    </source>
</evidence>
<dbReference type="PANTHER" id="PTHR30069">
    <property type="entry name" value="TONB-DEPENDENT OUTER MEMBRANE RECEPTOR"/>
    <property type="match status" value="1"/>
</dbReference>
<evidence type="ECO:0000259" key="12">
    <source>
        <dbReference type="Pfam" id="PF07715"/>
    </source>
</evidence>
<evidence type="ECO:0000256" key="4">
    <source>
        <dbReference type="ARBA" id="ARBA00022692"/>
    </source>
</evidence>
<dbReference type="GO" id="GO:0015344">
    <property type="term" value="F:siderophore uptake transmembrane transporter activity"/>
    <property type="evidence" value="ECO:0007669"/>
    <property type="project" value="TreeGrafter"/>
</dbReference>
<comment type="caution">
    <text evidence="13">The sequence shown here is derived from an EMBL/GenBank/DDBJ whole genome shotgun (WGS) entry which is preliminary data.</text>
</comment>
<proteinExistence type="inferred from homology"/>
<dbReference type="Proteomes" id="UP000616201">
    <property type="component" value="Unassembled WGS sequence"/>
</dbReference>
<evidence type="ECO:0000256" key="7">
    <source>
        <dbReference type="ARBA" id="ARBA00023237"/>
    </source>
</evidence>
<protein>
    <submittedName>
        <fullName evidence="13">TonB-dependent receptor</fullName>
    </submittedName>
</protein>
<evidence type="ECO:0000313" key="13">
    <source>
        <dbReference type="EMBL" id="MBE8713763.1"/>
    </source>
</evidence>
<dbReference type="Pfam" id="PF07715">
    <property type="entry name" value="Plug"/>
    <property type="match status" value="1"/>
</dbReference>
<keyword evidence="13" id="KW-0675">Receptor</keyword>
<keyword evidence="3 8" id="KW-1134">Transmembrane beta strand</keyword>
<dbReference type="InterPro" id="IPR000531">
    <property type="entry name" value="Beta-barrel_TonB"/>
</dbReference>
<dbReference type="GO" id="GO:0009279">
    <property type="term" value="C:cell outer membrane"/>
    <property type="evidence" value="ECO:0007669"/>
    <property type="project" value="UniProtKB-SubCell"/>
</dbReference>
<comment type="subcellular location">
    <subcellularLocation>
        <location evidence="1 8">Cell outer membrane</location>
        <topology evidence="1 8">Multi-pass membrane protein</topology>
    </subcellularLocation>
</comment>
<feature type="chain" id="PRO_5037794723" evidence="10">
    <location>
        <begin position="20"/>
        <end position="682"/>
    </location>
</feature>
<dbReference type="InterPro" id="IPR037066">
    <property type="entry name" value="Plug_dom_sf"/>
</dbReference>
<dbReference type="InterPro" id="IPR039426">
    <property type="entry name" value="TonB-dep_rcpt-like"/>
</dbReference>
<reference evidence="13" key="1">
    <citation type="submission" date="2018-02" db="EMBL/GenBank/DDBJ databases">
        <authorList>
            <person name="Vasarhelyi B.M."/>
            <person name="Deshmukh S."/>
            <person name="Balint B."/>
            <person name="Kukolya J."/>
        </authorList>
    </citation>
    <scope>NUCLEOTIDE SEQUENCE</scope>
    <source>
        <strain evidence="13">KB22</strain>
    </source>
</reference>
<accession>A0A928UXG6</accession>
<evidence type="ECO:0000256" key="8">
    <source>
        <dbReference type="PROSITE-ProRule" id="PRU01360"/>
    </source>
</evidence>
<keyword evidence="7 8" id="KW-0998">Cell outer membrane</keyword>
<evidence type="ECO:0000313" key="14">
    <source>
        <dbReference type="Proteomes" id="UP000616201"/>
    </source>
</evidence>
<name>A0A928UXG6_9SPHI</name>
<dbReference type="CDD" id="cd01347">
    <property type="entry name" value="ligand_gated_channel"/>
    <property type="match status" value="1"/>
</dbReference>
<dbReference type="AlphaFoldDB" id="A0A928UXG6"/>
<gene>
    <name evidence="13" type="ORF">C4F49_08725</name>
</gene>
<dbReference type="Gene3D" id="2.40.170.20">
    <property type="entry name" value="TonB-dependent receptor, beta-barrel domain"/>
    <property type="match status" value="1"/>
</dbReference>
<evidence type="ECO:0000256" key="2">
    <source>
        <dbReference type="ARBA" id="ARBA00022448"/>
    </source>
</evidence>
<feature type="domain" description="TonB-dependent receptor plug" evidence="12">
    <location>
        <begin position="49"/>
        <end position="153"/>
    </location>
</feature>
<dbReference type="InterPro" id="IPR012910">
    <property type="entry name" value="Plug_dom"/>
</dbReference>
<dbReference type="GO" id="GO:0044718">
    <property type="term" value="P:siderophore transmembrane transport"/>
    <property type="evidence" value="ECO:0007669"/>
    <property type="project" value="TreeGrafter"/>
</dbReference>
<evidence type="ECO:0000256" key="3">
    <source>
        <dbReference type="ARBA" id="ARBA00022452"/>
    </source>
</evidence>
<keyword evidence="5 9" id="KW-0798">TonB box</keyword>
<evidence type="ECO:0000256" key="10">
    <source>
        <dbReference type="SAM" id="SignalP"/>
    </source>
</evidence>
<organism evidence="13 14">
    <name type="scientific">Sphingobacterium hungaricum</name>
    <dbReference type="NCBI Taxonomy" id="2082723"/>
    <lineage>
        <taxon>Bacteria</taxon>
        <taxon>Pseudomonadati</taxon>
        <taxon>Bacteroidota</taxon>
        <taxon>Sphingobacteriia</taxon>
        <taxon>Sphingobacteriales</taxon>
        <taxon>Sphingobacteriaceae</taxon>
        <taxon>Sphingobacterium</taxon>
    </lineage>
</organism>
<dbReference type="Gene3D" id="2.170.130.10">
    <property type="entry name" value="TonB-dependent receptor, plug domain"/>
    <property type="match status" value="1"/>
</dbReference>
<evidence type="ECO:0000256" key="5">
    <source>
        <dbReference type="ARBA" id="ARBA00023077"/>
    </source>
</evidence>
<evidence type="ECO:0000256" key="1">
    <source>
        <dbReference type="ARBA" id="ARBA00004571"/>
    </source>
</evidence>
<comment type="similarity">
    <text evidence="8 9">Belongs to the TonB-dependent receptor family.</text>
</comment>
<dbReference type="EMBL" id="PRDK01000005">
    <property type="protein sequence ID" value="MBE8713763.1"/>
    <property type="molecule type" value="Genomic_DNA"/>
</dbReference>
<keyword evidence="6 8" id="KW-0472">Membrane</keyword>
<dbReference type="RefSeq" id="WP_196933920.1">
    <property type="nucleotide sequence ID" value="NZ_MU158697.1"/>
</dbReference>
<sequence>MKFLYSAILMTFFTGGICAAQTKHASDTANNKLIDEVVVTGQFKPQSIQNSVYKVRTISREAIENRSASNLLTVLNTELGVSFANDLTLGETNIELMGMSGRSVKILIDGIPVFDRDATRQSLSQIDINSIERIEIIEGPVSVMYGTDALAGVVNIITKSSTYNESFSVRARILEETVGNEYSPFANEGVHNEYVGVDWSNQNWSVGGSASRNNFGGWKGSNTGRALAWQPKDQWLLSGNAGYRTAKQKTTYRFDYVNEDIYTPGNYTEVNNFIDKHYLTNRHNHSLNTDWSLNEKLSINGALSYQDYSRKTTTETTDLETGEVSLTVGDGLQDLAKFNALFFRSTAQYKLNNYVNTQVGLELQNENTSGDRINGSPTITNFAAFLSSEIKPLSWAIIRPGLRFLHNSVYDAPPVIPSLNTKFKLNEQFDLRLSYARGFRSPALRELYFEFVDANHTIYGNENLKAEHSDSFNGYLSYLNTFESNNNLSISLGGFYNRYDNFIDYAIDPNNPAITTYVNINNFKTTGVTLENKWNYKNLQAGLGFSYIGRYNDESEISDAANEFSWTPEINSTLLYSFPKYGANINLYYKFYGKRPGFELVEDEIRATAIESFSNADITINKKIKSNITISAGVRNIFNTININSTATTSTDAHATSISSIPMSYGRSFFLGLNYQLNTYTK</sequence>
<dbReference type="InterPro" id="IPR036942">
    <property type="entry name" value="Beta-barrel_TonB_sf"/>
</dbReference>
<dbReference type="PANTHER" id="PTHR30069:SF50">
    <property type="entry name" value="TONB-DEPENDENT RECEPTOR HI_1217-RELATED"/>
    <property type="match status" value="1"/>
</dbReference>
<keyword evidence="2 8" id="KW-0813">Transport</keyword>
<feature type="signal peptide" evidence="10">
    <location>
        <begin position="1"/>
        <end position="19"/>
    </location>
</feature>
<dbReference type="PROSITE" id="PS52016">
    <property type="entry name" value="TONB_DEPENDENT_REC_3"/>
    <property type="match status" value="1"/>
</dbReference>
<evidence type="ECO:0000256" key="9">
    <source>
        <dbReference type="RuleBase" id="RU003357"/>
    </source>
</evidence>
<feature type="domain" description="TonB-dependent receptor-like beta-barrel" evidence="11">
    <location>
        <begin position="238"/>
        <end position="637"/>
    </location>
</feature>